<organism evidence="2 3">
    <name type="scientific">Klenkia taihuensis</name>
    <dbReference type="NCBI Taxonomy" id="1225127"/>
    <lineage>
        <taxon>Bacteria</taxon>
        <taxon>Bacillati</taxon>
        <taxon>Actinomycetota</taxon>
        <taxon>Actinomycetes</taxon>
        <taxon>Geodermatophilales</taxon>
        <taxon>Geodermatophilaceae</taxon>
        <taxon>Klenkia</taxon>
    </lineage>
</organism>
<dbReference type="Proteomes" id="UP000199022">
    <property type="component" value="Unassembled WGS sequence"/>
</dbReference>
<dbReference type="STRING" id="1225127.SAMN05661030_2568"/>
<feature type="compositionally biased region" description="Low complexity" evidence="1">
    <location>
        <begin position="1"/>
        <end position="63"/>
    </location>
</feature>
<dbReference type="OrthoDB" id="3400986at2"/>
<evidence type="ECO:0000313" key="2">
    <source>
        <dbReference type="EMBL" id="SFD16109.1"/>
    </source>
</evidence>
<proteinExistence type="predicted"/>
<evidence type="ECO:0000256" key="1">
    <source>
        <dbReference type="SAM" id="MobiDB-lite"/>
    </source>
</evidence>
<dbReference type="AlphaFoldDB" id="A0A1I1Q243"/>
<dbReference type="EMBL" id="FOMD01000003">
    <property type="protein sequence ID" value="SFD16109.1"/>
    <property type="molecule type" value="Genomic_DNA"/>
</dbReference>
<protein>
    <submittedName>
        <fullName evidence="2">Uncharacterized protein</fullName>
    </submittedName>
</protein>
<feature type="region of interest" description="Disordered" evidence="1">
    <location>
        <begin position="1"/>
        <end position="115"/>
    </location>
</feature>
<sequence>MTTPGSGDQPQNPGQQGWGQQPPSGQQGPGAPQPGAQGSPQSGTPGEQGQQWAPPGGQQQPGQQGWGQPGQPGQPQQFGQPGQPGQAQQFGQPGQPGQQPWGGQQFSGEAPKKERPAWQKRLPLVAGAVVVAIVIALFRNGIFGGGLPEAGDCTDNSITNLQVVDCDSDEAAYRVAGTVDDVSGNELQNNPNLCLDQWPDSAAYAVSETDPDEKGTGICLEPVS</sequence>
<reference evidence="3" key="1">
    <citation type="submission" date="2016-10" db="EMBL/GenBank/DDBJ databases">
        <authorList>
            <person name="Varghese N."/>
            <person name="Submissions S."/>
        </authorList>
    </citation>
    <scope>NUCLEOTIDE SEQUENCE [LARGE SCALE GENOMIC DNA]</scope>
    <source>
        <strain evidence="3">DSM 45962</strain>
    </source>
</reference>
<keyword evidence="3" id="KW-1185">Reference proteome</keyword>
<gene>
    <name evidence="2" type="ORF">SAMN05661030_2568</name>
</gene>
<feature type="compositionally biased region" description="Low complexity" evidence="1">
    <location>
        <begin position="71"/>
        <end position="106"/>
    </location>
</feature>
<accession>A0A1I1Q243</accession>
<dbReference type="RefSeq" id="WP_091559296.1">
    <property type="nucleotide sequence ID" value="NZ_BNAC01000001.1"/>
</dbReference>
<evidence type="ECO:0000313" key="3">
    <source>
        <dbReference type="Proteomes" id="UP000199022"/>
    </source>
</evidence>
<name>A0A1I1Q243_9ACTN</name>